<reference evidence="2 3" key="1">
    <citation type="journal article" date="2017" name="PLoS Biol.">
        <title>The sea cucumber genome provides insights into morphological evolution and visceral regeneration.</title>
        <authorList>
            <person name="Zhang X."/>
            <person name="Sun L."/>
            <person name="Yuan J."/>
            <person name="Sun Y."/>
            <person name="Gao Y."/>
            <person name="Zhang L."/>
            <person name="Li S."/>
            <person name="Dai H."/>
            <person name="Hamel J.F."/>
            <person name="Liu C."/>
            <person name="Yu Y."/>
            <person name="Liu S."/>
            <person name="Lin W."/>
            <person name="Guo K."/>
            <person name="Jin S."/>
            <person name="Xu P."/>
            <person name="Storey K.B."/>
            <person name="Huan P."/>
            <person name="Zhang T."/>
            <person name="Zhou Y."/>
            <person name="Zhang J."/>
            <person name="Lin C."/>
            <person name="Li X."/>
            <person name="Xing L."/>
            <person name="Huo D."/>
            <person name="Sun M."/>
            <person name="Wang L."/>
            <person name="Mercier A."/>
            <person name="Li F."/>
            <person name="Yang H."/>
            <person name="Xiang J."/>
        </authorList>
    </citation>
    <scope>NUCLEOTIDE SEQUENCE [LARGE SCALE GENOMIC DNA]</scope>
    <source>
        <strain evidence="2">Shaxun</strain>
        <tissue evidence="2">Muscle</tissue>
    </source>
</reference>
<sequence length="218" mass="24419">MEVDTNQGSPEEDIIFEELNDILRRGSCWRDYAGIEVHKIEKSEKSKSRYTVSYRLFLLQMSRCCIRDVINEANEDLRQVGNSLGPAISARPSTHLPDFTEIFFTTLRLTSDNTIVDPNIYGDPTKEEAQDLHLSLITQITDGLSSEMGFSGVCIPQPFRISSVLVDVILESREQDSSVTSFQQRLRDVIRNGMSLPTGLSAPPPASIILEGKDKPLQ</sequence>
<gene>
    <name evidence="2" type="ORF">BSL78_10058</name>
</gene>
<organism evidence="2 3">
    <name type="scientific">Stichopus japonicus</name>
    <name type="common">Sea cucumber</name>
    <dbReference type="NCBI Taxonomy" id="307972"/>
    <lineage>
        <taxon>Eukaryota</taxon>
        <taxon>Metazoa</taxon>
        <taxon>Echinodermata</taxon>
        <taxon>Eleutherozoa</taxon>
        <taxon>Echinozoa</taxon>
        <taxon>Holothuroidea</taxon>
        <taxon>Aspidochirotacea</taxon>
        <taxon>Aspidochirotida</taxon>
        <taxon>Stichopodidae</taxon>
        <taxon>Apostichopus</taxon>
    </lineage>
</organism>
<dbReference type="Proteomes" id="UP000230750">
    <property type="component" value="Unassembled WGS sequence"/>
</dbReference>
<keyword evidence="3" id="KW-1185">Reference proteome</keyword>
<comment type="caution">
    <text evidence="2">The sequence shown here is derived from an EMBL/GenBank/DDBJ whole genome shotgun (WGS) entry which is preliminary data.</text>
</comment>
<accession>A0A2G8KYF0</accession>
<feature type="region of interest" description="Disordered" evidence="1">
    <location>
        <begin position="196"/>
        <end position="218"/>
    </location>
</feature>
<dbReference type="EMBL" id="MRZV01000304">
    <property type="protein sequence ID" value="PIK53044.1"/>
    <property type="molecule type" value="Genomic_DNA"/>
</dbReference>
<protein>
    <submittedName>
        <fullName evidence="2">Uncharacterized protein</fullName>
    </submittedName>
</protein>
<proteinExistence type="predicted"/>
<dbReference type="AlphaFoldDB" id="A0A2G8KYF0"/>
<evidence type="ECO:0000256" key="1">
    <source>
        <dbReference type="SAM" id="MobiDB-lite"/>
    </source>
</evidence>
<name>A0A2G8KYF0_STIJA</name>
<evidence type="ECO:0000313" key="3">
    <source>
        <dbReference type="Proteomes" id="UP000230750"/>
    </source>
</evidence>
<evidence type="ECO:0000313" key="2">
    <source>
        <dbReference type="EMBL" id="PIK53044.1"/>
    </source>
</evidence>